<dbReference type="Gene3D" id="2.130.10.10">
    <property type="entry name" value="YVTN repeat-like/Quinoprotein amine dehydrogenase"/>
    <property type="match status" value="1"/>
</dbReference>
<accession>A0ABS0NKL6</accession>
<dbReference type="SUPFAM" id="SSF50998">
    <property type="entry name" value="Quinoprotein alcohol dehydrogenase-like"/>
    <property type="match status" value="1"/>
</dbReference>
<feature type="domain" description="Pyrrolo-quinoline quinone repeat" evidence="1">
    <location>
        <begin position="7"/>
        <end position="113"/>
    </location>
</feature>
<dbReference type="InterPro" id="IPR015943">
    <property type="entry name" value="WD40/YVTN_repeat-like_dom_sf"/>
</dbReference>
<dbReference type="InterPro" id="IPR018391">
    <property type="entry name" value="PQQ_b-propeller_rpt"/>
</dbReference>
<evidence type="ECO:0000259" key="1">
    <source>
        <dbReference type="Pfam" id="PF13360"/>
    </source>
</evidence>
<evidence type="ECO:0000313" key="2">
    <source>
        <dbReference type="EMBL" id="MBH5335657.1"/>
    </source>
</evidence>
<dbReference type="Pfam" id="PF13360">
    <property type="entry name" value="PQQ_2"/>
    <property type="match status" value="1"/>
</dbReference>
<protein>
    <submittedName>
        <fullName evidence="2">PQQ-binding-like beta-propeller repeat protein</fullName>
    </submittedName>
</protein>
<gene>
    <name evidence="2" type="ORF">IHE55_12965</name>
</gene>
<dbReference type="Proteomes" id="UP000807371">
    <property type="component" value="Unassembled WGS sequence"/>
</dbReference>
<evidence type="ECO:0000313" key="3">
    <source>
        <dbReference type="Proteomes" id="UP000807371"/>
    </source>
</evidence>
<name>A0ABS0NKL6_9ACTN</name>
<proteinExistence type="predicted"/>
<keyword evidence="3" id="KW-1185">Reference proteome</keyword>
<dbReference type="EMBL" id="JACYXC010000001">
    <property type="protein sequence ID" value="MBH5335657.1"/>
    <property type="molecule type" value="Genomic_DNA"/>
</dbReference>
<organism evidence="2 3">
    <name type="scientific">Streptomyces pactum</name>
    <dbReference type="NCBI Taxonomy" id="68249"/>
    <lineage>
        <taxon>Bacteria</taxon>
        <taxon>Bacillati</taxon>
        <taxon>Actinomycetota</taxon>
        <taxon>Actinomycetes</taxon>
        <taxon>Kitasatosporales</taxon>
        <taxon>Streptomycetaceae</taxon>
        <taxon>Streptomyces</taxon>
    </lineage>
</organism>
<reference evidence="2 3" key="1">
    <citation type="submission" date="2020-09" db="EMBL/GenBank/DDBJ databases">
        <title>Biosynthesis of the nuclear factor of activated T cells inhibitor NFAT-133 and its congeners in Streptomyces pactum.</title>
        <authorList>
            <person name="Zhou W."/>
            <person name="Posri P."/>
            <person name="Abugrain M.E."/>
            <person name="Weisberg A.J."/>
            <person name="Chang J.H."/>
            <person name="Mahmud T."/>
        </authorList>
    </citation>
    <scope>NUCLEOTIDE SEQUENCE [LARGE SCALE GENOMIC DNA]</scope>
    <source>
        <strain evidence="2 3">ATCC 27456</strain>
    </source>
</reference>
<dbReference type="InterPro" id="IPR011047">
    <property type="entry name" value="Quinoprotein_ADH-like_sf"/>
</dbReference>
<dbReference type="InterPro" id="IPR002372">
    <property type="entry name" value="PQQ_rpt_dom"/>
</dbReference>
<comment type="caution">
    <text evidence="2">The sequence shown here is derived from an EMBL/GenBank/DDBJ whole genome shotgun (WGS) entry which is preliminary data.</text>
</comment>
<sequence length="150" mass="15941">MVDSELDRYRKLIRIDPRTGRRSETPLPQNAIGDATLIGHRLFFVQESGRITLVDPADGTEVWSSPTSVERLGPPTVSVESGTVYLGTASGRLLAVDVGSGDELWQTPARSASSGWIEAPGVAVVRGMVTGVTSSGTAFSLDPAHPQRNP</sequence>
<dbReference type="SMART" id="SM00564">
    <property type="entry name" value="PQQ"/>
    <property type="match status" value="2"/>
</dbReference>